<sequence length="65" mass="6738">MTDFLAAFGLVLVIEGAFYAGAPAAAKAMMRRGLDAPDHILRICGLAALAFGVGLVWAVRSAFGQ</sequence>
<evidence type="ECO:0000313" key="3">
    <source>
        <dbReference type="Proteomes" id="UP000553963"/>
    </source>
</evidence>
<evidence type="ECO:0000313" key="2">
    <source>
        <dbReference type="EMBL" id="MBB3932874.1"/>
    </source>
</evidence>
<keyword evidence="1" id="KW-0812">Transmembrane</keyword>
<reference evidence="2 3" key="1">
    <citation type="submission" date="2020-08" db="EMBL/GenBank/DDBJ databases">
        <title>Genomic Encyclopedia of Type Strains, Phase IV (KMG-IV): sequencing the most valuable type-strain genomes for metagenomic binning, comparative biology and taxonomic classification.</title>
        <authorList>
            <person name="Goeker M."/>
        </authorList>
    </citation>
    <scope>NUCLEOTIDE SEQUENCE [LARGE SCALE GENOMIC DNA]</scope>
    <source>
        <strain evidence="2 3">DSM 25966</strain>
    </source>
</reference>
<keyword evidence="1" id="KW-1133">Transmembrane helix</keyword>
<evidence type="ECO:0000256" key="1">
    <source>
        <dbReference type="SAM" id="Phobius"/>
    </source>
</evidence>
<name>A0A840ATJ7_9HYPH</name>
<feature type="transmembrane region" description="Helical" evidence="1">
    <location>
        <begin position="40"/>
        <end position="59"/>
    </location>
</feature>
<keyword evidence="3" id="KW-1185">Reference proteome</keyword>
<gene>
    <name evidence="2" type="ORF">GGR25_003938</name>
</gene>
<dbReference type="AlphaFoldDB" id="A0A840ATJ7"/>
<dbReference type="InterPro" id="IPR019201">
    <property type="entry name" value="DUF2065"/>
</dbReference>
<accession>A0A840ATJ7</accession>
<comment type="caution">
    <text evidence="2">The sequence shown here is derived from an EMBL/GenBank/DDBJ whole genome shotgun (WGS) entry which is preliminary data.</text>
</comment>
<dbReference type="Pfam" id="PF09838">
    <property type="entry name" value="DUF2065"/>
    <property type="match status" value="1"/>
</dbReference>
<dbReference type="Proteomes" id="UP000553963">
    <property type="component" value="Unassembled WGS sequence"/>
</dbReference>
<dbReference type="RefSeq" id="WP_183400534.1">
    <property type="nucleotide sequence ID" value="NZ_JACIDS010000005.1"/>
</dbReference>
<organism evidence="2 3">
    <name type="scientific">Kaistia hirudinis</name>
    <dbReference type="NCBI Taxonomy" id="1293440"/>
    <lineage>
        <taxon>Bacteria</taxon>
        <taxon>Pseudomonadati</taxon>
        <taxon>Pseudomonadota</taxon>
        <taxon>Alphaproteobacteria</taxon>
        <taxon>Hyphomicrobiales</taxon>
        <taxon>Kaistiaceae</taxon>
        <taxon>Kaistia</taxon>
    </lineage>
</organism>
<dbReference type="EMBL" id="JACIDS010000005">
    <property type="protein sequence ID" value="MBB3932874.1"/>
    <property type="molecule type" value="Genomic_DNA"/>
</dbReference>
<protein>
    <submittedName>
        <fullName evidence="2">Uncharacterized protein YjeT (DUF2065 family)</fullName>
    </submittedName>
</protein>
<keyword evidence="1" id="KW-0472">Membrane</keyword>
<proteinExistence type="predicted"/>